<dbReference type="Gene3D" id="3.30.479.30">
    <property type="entry name" value="Band 7 domain"/>
    <property type="match status" value="1"/>
</dbReference>
<dbReference type="Ensembl" id="ENSENLT00000044063.1">
    <property type="protein sequence ID" value="ENSENLP00000042968.1"/>
    <property type="gene ID" value="ENSENLG00000018363.1"/>
</dbReference>
<dbReference type="InterPro" id="IPR036013">
    <property type="entry name" value="Band_7/SPFH_dom_sf"/>
</dbReference>
<reference evidence="1" key="1">
    <citation type="submission" date="2021-04" db="EMBL/GenBank/DDBJ databases">
        <authorList>
            <consortium name="Wellcome Sanger Institute Data Sharing"/>
        </authorList>
    </citation>
    <scope>NUCLEOTIDE SEQUENCE [LARGE SCALE GENOMIC DNA]</scope>
</reference>
<reference evidence="1" key="3">
    <citation type="submission" date="2025-09" db="UniProtKB">
        <authorList>
            <consortium name="Ensembl"/>
        </authorList>
    </citation>
    <scope>IDENTIFICATION</scope>
</reference>
<dbReference type="AlphaFoldDB" id="A0A665WG79"/>
<dbReference type="InParanoid" id="A0A665WG79"/>
<dbReference type="PANTHER" id="PTHR43327">
    <property type="entry name" value="STOMATIN-LIKE PROTEIN 2, MITOCHONDRIAL"/>
    <property type="match status" value="1"/>
</dbReference>
<dbReference type="InterPro" id="IPR050710">
    <property type="entry name" value="Band7/mec-2_domain"/>
</dbReference>
<protein>
    <recommendedName>
        <fullName evidence="3">Flotillin</fullName>
    </recommendedName>
</protein>
<organism evidence="1 2">
    <name type="scientific">Echeneis naucrates</name>
    <name type="common">Live sharksucker</name>
    <dbReference type="NCBI Taxonomy" id="173247"/>
    <lineage>
        <taxon>Eukaryota</taxon>
        <taxon>Metazoa</taxon>
        <taxon>Chordata</taxon>
        <taxon>Craniata</taxon>
        <taxon>Vertebrata</taxon>
        <taxon>Euteleostomi</taxon>
        <taxon>Actinopterygii</taxon>
        <taxon>Neopterygii</taxon>
        <taxon>Teleostei</taxon>
        <taxon>Neoteleostei</taxon>
        <taxon>Acanthomorphata</taxon>
        <taxon>Carangaria</taxon>
        <taxon>Carangiformes</taxon>
        <taxon>Echeneidae</taxon>
        <taxon>Echeneis</taxon>
    </lineage>
</organism>
<reference evidence="1" key="2">
    <citation type="submission" date="2025-08" db="UniProtKB">
        <authorList>
            <consortium name="Ensembl"/>
        </authorList>
    </citation>
    <scope>IDENTIFICATION</scope>
</reference>
<proteinExistence type="predicted"/>
<dbReference type="GO" id="GO:0005739">
    <property type="term" value="C:mitochondrion"/>
    <property type="evidence" value="ECO:0007669"/>
    <property type="project" value="TreeGrafter"/>
</dbReference>
<dbReference type="PANTHER" id="PTHR43327:SF10">
    <property type="entry name" value="STOMATIN-LIKE PROTEIN 2, MITOCHONDRIAL"/>
    <property type="match status" value="1"/>
</dbReference>
<evidence type="ECO:0000313" key="1">
    <source>
        <dbReference type="Ensembl" id="ENSENLP00000042968.1"/>
    </source>
</evidence>
<sequence length="128" mass="14320">MCSELGKLTLDKVFRIRNIHPAWCVSDCSQASAKWEIRCLRYEIKDVQVPPWVKESMQLQVKADHRKRATALESEGTQETTINVAEGQKAEQINKLAKAEAKSVAIRLLSEAPAEQASHLLAPACYKS</sequence>
<dbReference type="GO" id="GO:0007005">
    <property type="term" value="P:mitochondrion organization"/>
    <property type="evidence" value="ECO:0007669"/>
    <property type="project" value="TreeGrafter"/>
</dbReference>
<accession>A0A665WG79</accession>
<dbReference type="Proteomes" id="UP000472264">
    <property type="component" value="Chromosome 2"/>
</dbReference>
<evidence type="ECO:0000313" key="2">
    <source>
        <dbReference type="Proteomes" id="UP000472264"/>
    </source>
</evidence>
<evidence type="ECO:0008006" key="3">
    <source>
        <dbReference type="Google" id="ProtNLM"/>
    </source>
</evidence>
<keyword evidence="2" id="KW-1185">Reference proteome</keyword>
<dbReference type="SUPFAM" id="SSF117892">
    <property type="entry name" value="Band 7/SPFH domain"/>
    <property type="match status" value="1"/>
</dbReference>
<name>A0A665WG79_ECHNA</name>